<feature type="domain" description="SH3" evidence="4">
    <location>
        <begin position="416"/>
        <end position="480"/>
    </location>
</feature>
<feature type="region of interest" description="Disordered" evidence="3">
    <location>
        <begin position="377"/>
        <end position="412"/>
    </location>
</feature>
<feature type="region of interest" description="Disordered" evidence="3">
    <location>
        <begin position="460"/>
        <end position="511"/>
    </location>
</feature>
<gene>
    <name evidence="5" type="ORF">AMON00008_LOCUS22066</name>
</gene>
<keyword evidence="1 2" id="KW-0728">SH3 domain</keyword>
<evidence type="ECO:0000313" key="5">
    <source>
        <dbReference type="EMBL" id="CAE4586731.1"/>
    </source>
</evidence>
<dbReference type="InterPro" id="IPR001452">
    <property type="entry name" value="SH3_domain"/>
</dbReference>
<dbReference type="PROSITE" id="PS50002">
    <property type="entry name" value="SH3"/>
    <property type="match status" value="1"/>
</dbReference>
<dbReference type="PROSITE" id="PS51257">
    <property type="entry name" value="PROKAR_LIPOPROTEIN"/>
    <property type="match status" value="1"/>
</dbReference>
<dbReference type="SUPFAM" id="SSF50044">
    <property type="entry name" value="SH3-domain"/>
    <property type="match status" value="1"/>
</dbReference>
<dbReference type="InterPro" id="IPR036028">
    <property type="entry name" value="SH3-like_dom_sf"/>
</dbReference>
<evidence type="ECO:0000256" key="3">
    <source>
        <dbReference type="SAM" id="MobiDB-lite"/>
    </source>
</evidence>
<feature type="compositionally biased region" description="Low complexity" evidence="3">
    <location>
        <begin position="394"/>
        <end position="407"/>
    </location>
</feature>
<dbReference type="AlphaFoldDB" id="A0A7S4VAQ8"/>
<proteinExistence type="predicted"/>
<dbReference type="Gene3D" id="2.30.30.40">
    <property type="entry name" value="SH3 Domains"/>
    <property type="match status" value="1"/>
</dbReference>
<dbReference type="EMBL" id="HBNR01032204">
    <property type="protein sequence ID" value="CAE4586731.1"/>
    <property type="molecule type" value="Transcribed_RNA"/>
</dbReference>
<feature type="region of interest" description="Disordered" evidence="3">
    <location>
        <begin position="1"/>
        <end position="47"/>
    </location>
</feature>
<accession>A0A7S4VAQ8</accession>
<evidence type="ECO:0000256" key="1">
    <source>
        <dbReference type="ARBA" id="ARBA00022443"/>
    </source>
</evidence>
<dbReference type="Pfam" id="PF07653">
    <property type="entry name" value="SH3_2"/>
    <property type="match status" value="1"/>
</dbReference>
<sequence length="511" mass="54672">MHGRPTFGSFDRPFQGMHGRSSGPIGGPSGMGSCPPPRGAAPQREVPHSGQLWKIVGGEGTLGILVRTGKGLDSPEVGRRIVVGSLVEEVQLDGNRLHFRLVEGRGPEEGWITVRYRDRALAERVAGEAPCAEDVVDMANSSPVFMPGDPVHVYSVSKNRWAEDGAIQEVAEEEVLVEGQRMPMGSVLVSYDGGRGIKWVAPAEQQGILRKMPVFVPGDKVHVWSVSSGCWAEDGVVQDVAAEQMVLEGHEVPRGSAFVVYNGGKGLKCVTPSEQPELLRLALPAPAWFAMGDKVQVWSVNGNAWVEDGVVQQIAAEDLVMEGQQVARGSVFVVYSGGSGMKWVMPWEQEALLRGGAQQVVASGEDAAEGCAAEYEGQPQGLEETADPPEPVADGDPAAALGSGAAEGETEEDDAELGELMVATENWEPTEPAQRPTLDLLFGTVVTVLKTDAGEGWLYGRRSDGAKGWFPADKAKPESEFRFNASSSEDEDDEPRLEGPGQPQESRRGLE</sequence>
<evidence type="ECO:0000259" key="4">
    <source>
        <dbReference type="PROSITE" id="PS50002"/>
    </source>
</evidence>
<organism evidence="5">
    <name type="scientific">Alexandrium monilatum</name>
    <dbReference type="NCBI Taxonomy" id="311494"/>
    <lineage>
        <taxon>Eukaryota</taxon>
        <taxon>Sar</taxon>
        <taxon>Alveolata</taxon>
        <taxon>Dinophyceae</taxon>
        <taxon>Gonyaulacales</taxon>
        <taxon>Pyrocystaceae</taxon>
        <taxon>Alexandrium</taxon>
    </lineage>
</organism>
<protein>
    <recommendedName>
        <fullName evidence="4">SH3 domain-containing protein</fullName>
    </recommendedName>
</protein>
<evidence type="ECO:0000256" key="2">
    <source>
        <dbReference type="PROSITE-ProRule" id="PRU00192"/>
    </source>
</evidence>
<dbReference type="SMART" id="SM00326">
    <property type="entry name" value="SH3"/>
    <property type="match status" value="1"/>
</dbReference>
<reference evidence="5" key="1">
    <citation type="submission" date="2021-01" db="EMBL/GenBank/DDBJ databases">
        <authorList>
            <person name="Corre E."/>
            <person name="Pelletier E."/>
            <person name="Niang G."/>
            <person name="Scheremetjew M."/>
            <person name="Finn R."/>
            <person name="Kale V."/>
            <person name="Holt S."/>
            <person name="Cochrane G."/>
            <person name="Meng A."/>
            <person name="Brown T."/>
            <person name="Cohen L."/>
        </authorList>
    </citation>
    <scope>NUCLEOTIDE SEQUENCE</scope>
    <source>
        <strain evidence="5">CCMP3105</strain>
    </source>
</reference>
<name>A0A7S4VAQ8_9DINO</name>